<dbReference type="PANTHER" id="PTHR24559">
    <property type="entry name" value="TRANSPOSON TY3-I GAG-POL POLYPROTEIN"/>
    <property type="match status" value="1"/>
</dbReference>
<comment type="caution">
    <text evidence="1">The sequence shown here is derived from an EMBL/GenBank/DDBJ whole genome shotgun (WGS) entry which is preliminary data.</text>
</comment>
<dbReference type="SUPFAM" id="SSF56672">
    <property type="entry name" value="DNA/RNA polymerases"/>
    <property type="match status" value="1"/>
</dbReference>
<sequence>DAKPVHLQPYLAGPHRRDEIEKQVNKMLKMDVIEPSDGEWAFPVVVVPKPGGHFRFCVDYRRLNEMTVKDVYPIPRMDDCIDFLGDATLFSTLDCN</sequence>
<evidence type="ECO:0000313" key="2">
    <source>
        <dbReference type="Proteomes" id="UP000678545"/>
    </source>
</evidence>
<organism evidence="1 2">
    <name type="scientific">Undibacterium fentianense</name>
    <dbReference type="NCBI Taxonomy" id="2828728"/>
    <lineage>
        <taxon>Bacteria</taxon>
        <taxon>Pseudomonadati</taxon>
        <taxon>Pseudomonadota</taxon>
        <taxon>Betaproteobacteria</taxon>
        <taxon>Burkholderiales</taxon>
        <taxon>Oxalobacteraceae</taxon>
        <taxon>Undibacterium</taxon>
    </lineage>
</organism>
<dbReference type="EMBL" id="JAGSPJ010000034">
    <property type="protein sequence ID" value="MBR7801839.1"/>
    <property type="molecule type" value="Genomic_DNA"/>
</dbReference>
<feature type="non-terminal residue" evidence="1">
    <location>
        <position position="1"/>
    </location>
</feature>
<proteinExistence type="predicted"/>
<feature type="non-terminal residue" evidence="1">
    <location>
        <position position="96"/>
    </location>
</feature>
<protein>
    <recommendedName>
        <fullName evidence="3">Reverse transcriptase</fullName>
    </recommendedName>
</protein>
<dbReference type="InterPro" id="IPR043502">
    <property type="entry name" value="DNA/RNA_pol_sf"/>
</dbReference>
<dbReference type="Proteomes" id="UP000678545">
    <property type="component" value="Unassembled WGS sequence"/>
</dbReference>
<name>A0A941E763_9BURK</name>
<accession>A0A941E763</accession>
<gene>
    <name evidence="1" type="ORF">KDM90_17660</name>
</gene>
<keyword evidence="2" id="KW-1185">Reference proteome</keyword>
<dbReference type="Gene3D" id="3.10.10.10">
    <property type="entry name" value="HIV Type 1 Reverse Transcriptase, subunit A, domain 1"/>
    <property type="match status" value="1"/>
</dbReference>
<dbReference type="InterPro" id="IPR053134">
    <property type="entry name" value="RNA-dir_DNA_polymerase"/>
</dbReference>
<evidence type="ECO:0008006" key="3">
    <source>
        <dbReference type="Google" id="ProtNLM"/>
    </source>
</evidence>
<dbReference type="PANTHER" id="PTHR24559:SF444">
    <property type="entry name" value="REVERSE TRANSCRIPTASE DOMAIN-CONTAINING PROTEIN"/>
    <property type="match status" value="1"/>
</dbReference>
<reference evidence="1" key="1">
    <citation type="submission" date="2021-04" db="EMBL/GenBank/DDBJ databases">
        <title>novel species isolated from subtropical streams in China.</title>
        <authorList>
            <person name="Lu H."/>
        </authorList>
    </citation>
    <scope>NUCLEOTIDE SEQUENCE</scope>
    <source>
        <strain evidence="1">FT137W</strain>
    </source>
</reference>
<evidence type="ECO:0000313" key="1">
    <source>
        <dbReference type="EMBL" id="MBR7801839.1"/>
    </source>
</evidence>
<dbReference type="AlphaFoldDB" id="A0A941E763"/>